<keyword evidence="1" id="KW-0812">Transmembrane</keyword>
<protein>
    <submittedName>
        <fullName evidence="2">Uncharacterized protein</fullName>
    </submittedName>
</protein>
<name>A0A0J8J069_9LIST</name>
<dbReference type="Proteomes" id="UP000052258">
    <property type="component" value="Unassembled WGS sequence"/>
</dbReference>
<comment type="caution">
    <text evidence="2">The sequence shown here is derived from an EMBL/GenBank/DDBJ whole genome shotgun (WGS) entry which is preliminary data.</text>
</comment>
<gene>
    <name evidence="2" type="ORF">X560_2719</name>
</gene>
<dbReference type="EMBL" id="AZHO01000041">
    <property type="protein sequence ID" value="KMT57706.1"/>
    <property type="molecule type" value="Genomic_DNA"/>
</dbReference>
<sequence length="40" mass="4547">MLISFINQRETSMLSFFISWLGLGVAGFKQFLIALINILL</sequence>
<proteinExistence type="predicted"/>
<dbReference type="AlphaFoldDB" id="A0A0J8J069"/>
<evidence type="ECO:0000313" key="2">
    <source>
        <dbReference type="EMBL" id="KMT57706.1"/>
    </source>
</evidence>
<evidence type="ECO:0000313" key="3">
    <source>
        <dbReference type="Proteomes" id="UP000052258"/>
    </source>
</evidence>
<keyword evidence="1" id="KW-0472">Membrane</keyword>
<feature type="transmembrane region" description="Helical" evidence="1">
    <location>
        <begin position="12"/>
        <end position="39"/>
    </location>
</feature>
<organism evidence="2 3">
    <name type="scientific">Listeria fleischmannii 1991</name>
    <dbReference type="NCBI Taxonomy" id="1430899"/>
    <lineage>
        <taxon>Bacteria</taxon>
        <taxon>Bacillati</taxon>
        <taxon>Bacillota</taxon>
        <taxon>Bacilli</taxon>
        <taxon>Bacillales</taxon>
        <taxon>Listeriaceae</taxon>
        <taxon>Listeria</taxon>
    </lineage>
</organism>
<dbReference type="PATRIC" id="fig|1430899.3.peg.2772"/>
<reference evidence="2 3" key="1">
    <citation type="journal article" date="2015" name="Genome Biol. Evol.">
        <title>Comparative Genomics of Listeria Sensu Lato: Genus-Wide Differences in Evolutionary Dynamics and the Progressive Gain of Complex, Potentially Pathogenicity-Related Traits through Lateral Gene Transfer.</title>
        <authorList>
            <person name="Chiara M."/>
            <person name="Caruso M."/>
            <person name="D'Erchia A.M."/>
            <person name="Manzari C."/>
            <person name="Fraccalvieri R."/>
            <person name="Goffredo E."/>
            <person name="Latorre L."/>
            <person name="Miccolupo A."/>
            <person name="Padalino I."/>
            <person name="Santagada G."/>
            <person name="Chiocco D."/>
            <person name="Pesole G."/>
            <person name="Horner D.S."/>
            <person name="Parisi A."/>
        </authorList>
    </citation>
    <scope>NUCLEOTIDE SEQUENCE [LARGE SCALE GENOMIC DNA]</scope>
    <source>
        <strain evidence="2 3">1991</strain>
    </source>
</reference>
<accession>A0A0J8J069</accession>
<keyword evidence="1" id="KW-1133">Transmembrane helix</keyword>
<keyword evidence="3" id="KW-1185">Reference proteome</keyword>
<evidence type="ECO:0000256" key="1">
    <source>
        <dbReference type="SAM" id="Phobius"/>
    </source>
</evidence>